<comment type="caution">
    <text evidence="2">The sequence shown here is derived from an EMBL/GenBank/DDBJ whole genome shotgun (WGS) entry which is preliminary data.</text>
</comment>
<organism evidence="2 3">
    <name type="scientific">Paenibacillus xanthanilyticus</name>
    <dbReference type="NCBI Taxonomy" id="1783531"/>
    <lineage>
        <taxon>Bacteria</taxon>
        <taxon>Bacillati</taxon>
        <taxon>Bacillota</taxon>
        <taxon>Bacilli</taxon>
        <taxon>Bacillales</taxon>
        <taxon>Paenibacillaceae</taxon>
        <taxon>Paenibacillus</taxon>
    </lineage>
</organism>
<protein>
    <recommendedName>
        <fullName evidence="4">Lipoprotein</fullName>
    </recommendedName>
</protein>
<gene>
    <name evidence="2" type="ORF">ACFOZ8_22185</name>
</gene>
<evidence type="ECO:0000313" key="2">
    <source>
        <dbReference type="EMBL" id="MFC4102330.1"/>
    </source>
</evidence>
<dbReference type="EMBL" id="JBHSAM010000033">
    <property type="protein sequence ID" value="MFC4102330.1"/>
    <property type="molecule type" value="Genomic_DNA"/>
</dbReference>
<keyword evidence="1" id="KW-0732">Signal</keyword>
<accession>A0ABV8K8I8</accession>
<dbReference type="Proteomes" id="UP001595715">
    <property type="component" value="Unassembled WGS sequence"/>
</dbReference>
<reference evidence="3" key="1">
    <citation type="journal article" date="2019" name="Int. J. Syst. Evol. Microbiol.">
        <title>The Global Catalogue of Microorganisms (GCM) 10K type strain sequencing project: providing services to taxonomists for standard genome sequencing and annotation.</title>
        <authorList>
            <consortium name="The Broad Institute Genomics Platform"/>
            <consortium name="The Broad Institute Genome Sequencing Center for Infectious Disease"/>
            <person name="Wu L."/>
            <person name="Ma J."/>
        </authorList>
    </citation>
    <scope>NUCLEOTIDE SEQUENCE [LARGE SCALE GENOMIC DNA]</scope>
    <source>
        <strain evidence="3">IBRC-M 10987</strain>
    </source>
</reference>
<evidence type="ECO:0000256" key="1">
    <source>
        <dbReference type="SAM" id="SignalP"/>
    </source>
</evidence>
<sequence length="191" mass="20798">MKKISLLMISVIALLAISGCGAEKTLFQADTFSDKDKCIVTIQNNKSLCYGDSRKDIEAIIQEDGDSGHPFVMYPSGVRVAYRGDVAVGLQLLEGSEGVYQTARGAHVGMSKAEVMNLYGLNYAYEATPNNLDYAYDMKTGKFVDKTHVFSAAVQLKREQIFLVSAMFDGNKGGAASQIGLIDQKMAIFLE</sequence>
<name>A0ABV8K8I8_9BACL</name>
<evidence type="ECO:0008006" key="4">
    <source>
        <dbReference type="Google" id="ProtNLM"/>
    </source>
</evidence>
<dbReference type="PROSITE" id="PS51257">
    <property type="entry name" value="PROKAR_LIPOPROTEIN"/>
    <property type="match status" value="1"/>
</dbReference>
<evidence type="ECO:0000313" key="3">
    <source>
        <dbReference type="Proteomes" id="UP001595715"/>
    </source>
</evidence>
<feature type="signal peptide" evidence="1">
    <location>
        <begin position="1"/>
        <end position="22"/>
    </location>
</feature>
<feature type="chain" id="PRO_5045613234" description="Lipoprotein" evidence="1">
    <location>
        <begin position="23"/>
        <end position="191"/>
    </location>
</feature>
<keyword evidence="3" id="KW-1185">Reference proteome</keyword>
<proteinExistence type="predicted"/>
<dbReference type="RefSeq" id="WP_377720950.1">
    <property type="nucleotide sequence ID" value="NZ_JBHSAM010000033.1"/>
</dbReference>